<gene>
    <name evidence="1" type="ORF">AAG570_008463</name>
</gene>
<organism evidence="1 2">
    <name type="scientific">Ranatra chinensis</name>
    <dbReference type="NCBI Taxonomy" id="642074"/>
    <lineage>
        <taxon>Eukaryota</taxon>
        <taxon>Metazoa</taxon>
        <taxon>Ecdysozoa</taxon>
        <taxon>Arthropoda</taxon>
        <taxon>Hexapoda</taxon>
        <taxon>Insecta</taxon>
        <taxon>Pterygota</taxon>
        <taxon>Neoptera</taxon>
        <taxon>Paraneoptera</taxon>
        <taxon>Hemiptera</taxon>
        <taxon>Heteroptera</taxon>
        <taxon>Panheteroptera</taxon>
        <taxon>Nepomorpha</taxon>
        <taxon>Nepidae</taxon>
        <taxon>Ranatrinae</taxon>
        <taxon>Ranatra</taxon>
    </lineage>
</organism>
<sequence length="111" mass="12623">MLGHQRGRIAEEEPLMSAPELMLLTSYLMADSAKQDYHCLHRVACQEPAKAKQYLAAAKILLRAGKMFEPVLPYDSKYERLVEDMQEAVDFGTKYGTCGQKYTCSENRKSK</sequence>
<dbReference type="EMBL" id="JBFDAA010000003">
    <property type="protein sequence ID" value="KAL1138399.1"/>
    <property type="molecule type" value="Genomic_DNA"/>
</dbReference>
<name>A0ABD0YQZ9_9HEMI</name>
<evidence type="ECO:0000313" key="2">
    <source>
        <dbReference type="Proteomes" id="UP001558652"/>
    </source>
</evidence>
<reference evidence="1 2" key="1">
    <citation type="submission" date="2024-07" db="EMBL/GenBank/DDBJ databases">
        <title>Chromosome-level genome assembly of the water stick insect Ranatra chinensis (Heteroptera: Nepidae).</title>
        <authorList>
            <person name="Liu X."/>
        </authorList>
    </citation>
    <scope>NUCLEOTIDE SEQUENCE [LARGE SCALE GENOMIC DNA]</scope>
    <source>
        <strain evidence="1">Cailab_2021Rc</strain>
        <tissue evidence="1">Muscle</tissue>
    </source>
</reference>
<accession>A0ABD0YQZ9</accession>
<comment type="caution">
    <text evidence="1">The sequence shown here is derived from an EMBL/GenBank/DDBJ whole genome shotgun (WGS) entry which is preliminary data.</text>
</comment>
<protein>
    <recommendedName>
        <fullName evidence="3">KIF-binding protein</fullName>
    </recommendedName>
</protein>
<keyword evidence="2" id="KW-1185">Reference proteome</keyword>
<evidence type="ECO:0008006" key="3">
    <source>
        <dbReference type="Google" id="ProtNLM"/>
    </source>
</evidence>
<dbReference type="Proteomes" id="UP001558652">
    <property type="component" value="Unassembled WGS sequence"/>
</dbReference>
<evidence type="ECO:0000313" key="1">
    <source>
        <dbReference type="EMBL" id="KAL1138399.1"/>
    </source>
</evidence>
<proteinExistence type="predicted"/>
<dbReference type="AlphaFoldDB" id="A0ABD0YQZ9"/>